<dbReference type="PRINTS" id="PR00364">
    <property type="entry name" value="DISEASERSIST"/>
</dbReference>
<dbReference type="SUPFAM" id="SSF52200">
    <property type="entry name" value="Toll/Interleukin receptor TIR domain"/>
    <property type="match status" value="1"/>
</dbReference>
<dbReference type="AlphaFoldDB" id="A0A8X7VIR3"/>
<comment type="catalytic activity">
    <reaction evidence="7">
        <text>NAD(+) + H2O = ADP-D-ribose + nicotinamide + H(+)</text>
        <dbReference type="Rhea" id="RHEA:16301"/>
        <dbReference type="ChEBI" id="CHEBI:15377"/>
        <dbReference type="ChEBI" id="CHEBI:15378"/>
        <dbReference type="ChEBI" id="CHEBI:17154"/>
        <dbReference type="ChEBI" id="CHEBI:57540"/>
        <dbReference type="ChEBI" id="CHEBI:57967"/>
        <dbReference type="EC" id="3.2.2.6"/>
    </reaction>
    <physiologicalReaction direction="left-to-right" evidence="7">
        <dbReference type="Rhea" id="RHEA:16302"/>
    </physiologicalReaction>
</comment>
<evidence type="ECO:0000256" key="2">
    <source>
        <dbReference type="ARBA" id="ARBA00022614"/>
    </source>
</evidence>
<dbReference type="Gene3D" id="3.40.50.10140">
    <property type="entry name" value="Toll/interleukin-1 receptor homology (TIR) domain"/>
    <property type="match status" value="1"/>
</dbReference>
<evidence type="ECO:0000313" key="9">
    <source>
        <dbReference type="EMBL" id="KAG2311730.1"/>
    </source>
</evidence>
<dbReference type="GO" id="GO:0006952">
    <property type="term" value="P:defense response"/>
    <property type="evidence" value="ECO:0007669"/>
    <property type="project" value="InterPro"/>
</dbReference>
<dbReference type="PROSITE" id="PS50104">
    <property type="entry name" value="TIR"/>
    <property type="match status" value="1"/>
</dbReference>
<evidence type="ECO:0000313" key="10">
    <source>
        <dbReference type="Proteomes" id="UP000886595"/>
    </source>
</evidence>
<dbReference type="PANTHER" id="PTHR11017">
    <property type="entry name" value="LEUCINE-RICH REPEAT-CONTAINING PROTEIN"/>
    <property type="match status" value="1"/>
</dbReference>
<dbReference type="InterPro" id="IPR011713">
    <property type="entry name" value="Leu-rich_rpt_3"/>
</dbReference>
<dbReference type="InterPro" id="IPR058546">
    <property type="entry name" value="RPS4B/Roq1-like_LRR"/>
</dbReference>
<dbReference type="InterPro" id="IPR044974">
    <property type="entry name" value="Disease_R_plants"/>
</dbReference>
<dbReference type="GO" id="GO:0043531">
    <property type="term" value="F:ADP binding"/>
    <property type="evidence" value="ECO:0007669"/>
    <property type="project" value="InterPro"/>
</dbReference>
<dbReference type="Gene3D" id="1.10.8.430">
    <property type="entry name" value="Helical domain of apoptotic protease-activating factors"/>
    <property type="match status" value="1"/>
</dbReference>
<dbReference type="FunFam" id="3.80.10.10:FF:000386">
    <property type="entry name" value="Disease resistance protein RPS4"/>
    <property type="match status" value="1"/>
</dbReference>
<protein>
    <recommendedName>
        <fullName evidence="1">ADP-ribosyl cyclase/cyclic ADP-ribose hydrolase</fullName>
        <ecNumber evidence="1">3.2.2.6</ecNumber>
    </recommendedName>
</protein>
<dbReference type="InterPro" id="IPR000157">
    <property type="entry name" value="TIR_dom"/>
</dbReference>
<dbReference type="Pfam" id="PF23286">
    <property type="entry name" value="LRR_13"/>
    <property type="match status" value="1"/>
</dbReference>
<dbReference type="GO" id="GO:0051707">
    <property type="term" value="P:response to other organism"/>
    <property type="evidence" value="ECO:0007669"/>
    <property type="project" value="UniProtKB-ARBA"/>
</dbReference>
<dbReference type="Gene3D" id="3.40.50.300">
    <property type="entry name" value="P-loop containing nucleotide triphosphate hydrolases"/>
    <property type="match status" value="1"/>
</dbReference>
<accession>A0A8X7VIR3</accession>
<dbReference type="EMBL" id="JAAMPC010000005">
    <property type="protein sequence ID" value="KAG2311730.1"/>
    <property type="molecule type" value="Genomic_DNA"/>
</dbReference>
<keyword evidence="6" id="KW-0520">NAD</keyword>
<dbReference type="GO" id="GO:0061809">
    <property type="term" value="F:NAD+ nucleosidase activity, cyclic ADP-ribose generating"/>
    <property type="evidence" value="ECO:0007669"/>
    <property type="project" value="UniProtKB-EC"/>
</dbReference>
<evidence type="ECO:0000256" key="6">
    <source>
        <dbReference type="ARBA" id="ARBA00023027"/>
    </source>
</evidence>
<comment type="caution">
    <text evidence="9">The sequence shown here is derived from an EMBL/GenBank/DDBJ whole genome shotgun (WGS) entry which is preliminary data.</text>
</comment>
<feature type="domain" description="TIR" evidence="8">
    <location>
        <begin position="23"/>
        <end position="186"/>
    </location>
</feature>
<dbReference type="Pfam" id="PF01582">
    <property type="entry name" value="TIR"/>
    <property type="match status" value="1"/>
</dbReference>
<dbReference type="FunFam" id="3.40.50.300:FF:001862">
    <property type="entry name" value="Disease resistance protein RPS4"/>
    <property type="match status" value="1"/>
</dbReference>
<evidence type="ECO:0000259" key="8">
    <source>
        <dbReference type="PROSITE" id="PS50104"/>
    </source>
</evidence>
<dbReference type="InterPro" id="IPR002182">
    <property type="entry name" value="NB-ARC"/>
</dbReference>
<keyword evidence="2" id="KW-0433">Leucine-rich repeat</keyword>
<dbReference type="EC" id="3.2.2.6" evidence="1"/>
<name>A0A8X7VIR3_BRACI</name>
<dbReference type="InterPro" id="IPR045344">
    <property type="entry name" value="C-JID"/>
</dbReference>
<proteinExistence type="predicted"/>
<dbReference type="SMART" id="SM00255">
    <property type="entry name" value="TIR"/>
    <property type="match status" value="1"/>
</dbReference>
<dbReference type="InterPro" id="IPR027417">
    <property type="entry name" value="P-loop_NTPase"/>
</dbReference>
<evidence type="ECO:0000256" key="5">
    <source>
        <dbReference type="ARBA" id="ARBA00022821"/>
    </source>
</evidence>
<dbReference type="InterPro" id="IPR035897">
    <property type="entry name" value="Toll_tir_struct_dom_sf"/>
</dbReference>
<evidence type="ECO:0000256" key="1">
    <source>
        <dbReference type="ARBA" id="ARBA00011982"/>
    </source>
</evidence>
<keyword evidence="4" id="KW-0378">Hydrolase</keyword>
<dbReference type="Pfam" id="PF20160">
    <property type="entry name" value="C-JID"/>
    <property type="match status" value="1"/>
</dbReference>
<evidence type="ECO:0000256" key="4">
    <source>
        <dbReference type="ARBA" id="ARBA00022801"/>
    </source>
</evidence>
<keyword evidence="10" id="KW-1185">Reference proteome</keyword>
<dbReference type="PANTHER" id="PTHR11017:SF424">
    <property type="entry name" value="DISEASE RESISTANCE-LIKE PROTEIN CSA1"/>
    <property type="match status" value="1"/>
</dbReference>
<dbReference type="Pfam" id="PF07725">
    <property type="entry name" value="LRR_3"/>
    <property type="match status" value="1"/>
</dbReference>
<dbReference type="FunFam" id="3.80.10.10:FF:000568">
    <property type="entry name" value="Disease resistance protein RPS4"/>
    <property type="match status" value="1"/>
</dbReference>
<evidence type="ECO:0000256" key="3">
    <source>
        <dbReference type="ARBA" id="ARBA00022737"/>
    </source>
</evidence>
<dbReference type="Pfam" id="PF00931">
    <property type="entry name" value="NB-ARC"/>
    <property type="match status" value="1"/>
</dbReference>
<dbReference type="Gene3D" id="3.80.10.10">
    <property type="entry name" value="Ribonuclease Inhibitor"/>
    <property type="match status" value="2"/>
</dbReference>
<dbReference type="OrthoDB" id="1087379at2759"/>
<sequence length="1173" mass="133288">MASSSSFSSSSSSFRVKGEAVIPQDQVFINFRGVELRYNFVSHLEKCLKRNAINAFIDTDEEMGQELNVLLKRIEGSMIALAIFSPKYTESNWCLKELAKMKERMDQSKLVVIPIFYKVDPAAVKELKGEFGDKFRELVKSIDKKTKNIWKEALRSVPLLMGFVLDEKSYEGEIITKVVEEVKQVLNRLSQTSLKPSECLAKSPHRHPKIHESSWGIQHRLKQLEEKLSLGFEETTRIIGVVGMPGIGKTTLARKLYEKLKNEFLSHVFIPDIHEISKEHGLDSLPTMLLEDLLNVKDPNIETLQDAHQPYKDQLLKTKVLLVFDNVSSKKQLDALLGNRDWIKRGSKIVIATSDKSLLQNLVDYTYEVPRLTDRDALQHFIHYAFEDDQKGVHALNFSKLSKDFVRYTKGNPLALKMLGAELLGKDETHWELTLAVLAQQHKSPQAQSTTKMLHNVWRGTYDGLSQEQKDTLLDIACFKSLDESYITSLLDSDGLKNEVEDLVNKFMVIIYAGKIEMHDSLYMLSKELGQEATATDGKGRHRLWHHHAITNVLEKNKGASNVRSIVLDLSDITRKMSFHSHAFAKMSYLRYLKIYSSQCPQECDRDIKLNFPEGLQLPLNEVRCLHWLKFPLKEVPQDFNPENLVDLKLPYSNIERVWEDNKAASKLKWVNLNHSRKLITLKGLGKAQNLQELNLEGCTALRMLHVDMENMKCLDFLNLRGCTSLESLPRIKFISLKTLILSECSSFKTFQVVSDKLEALYLDGTAVKELPYDIRNLQKLILLNMKNCKKLKRLPDSLGELKALEELLLSGCSKLKEFPETGRNMNSLEILLLDETSIEEIPIIFSVRRLCLSRNERISRLPELINQFYRLQWLDLKYCKNLTHVPQLPPNLQCLDARGCRSLRTIAKPMVCSVPTEQINSKFIFTNCNELEHAAKEEIVAYAKQKCELLSSALKRCNEGCVPEILFDTSFPGCEMPSWFSHDAIGSLVKFELPPHWNHNRLSGIVLCVVVSFQNCSKHVSLTVKFTGEGSCTSITWKVGSLVERDSEVESDHVFIGYANCLDFINLAEDQGPRECAPLKASLDFSLTTSTGGEGRFEVLKSGFSFVFDPEETKASVPRYQDEVKGKTKIKGTSNANGCLKNQINGYKSLKGQCQTYMECSGNNITCEAHSS</sequence>
<keyword evidence="5" id="KW-0611">Plant defense</keyword>
<dbReference type="FunFam" id="3.40.50.10140:FF:000007">
    <property type="entry name" value="Disease resistance protein (TIR-NBS-LRR class)"/>
    <property type="match status" value="1"/>
</dbReference>
<dbReference type="GO" id="GO:0007165">
    <property type="term" value="P:signal transduction"/>
    <property type="evidence" value="ECO:0007669"/>
    <property type="project" value="InterPro"/>
</dbReference>
<gene>
    <name evidence="9" type="ORF">Bca52824_023287</name>
</gene>
<dbReference type="SUPFAM" id="SSF52540">
    <property type="entry name" value="P-loop containing nucleoside triphosphate hydrolases"/>
    <property type="match status" value="1"/>
</dbReference>
<evidence type="ECO:0000256" key="7">
    <source>
        <dbReference type="ARBA" id="ARBA00047304"/>
    </source>
</evidence>
<dbReference type="SUPFAM" id="SSF52058">
    <property type="entry name" value="L domain-like"/>
    <property type="match status" value="1"/>
</dbReference>
<dbReference type="Proteomes" id="UP000886595">
    <property type="component" value="Unassembled WGS sequence"/>
</dbReference>
<keyword evidence="3" id="KW-0677">Repeat</keyword>
<organism evidence="9 10">
    <name type="scientific">Brassica carinata</name>
    <name type="common">Ethiopian mustard</name>
    <name type="synonym">Abyssinian cabbage</name>
    <dbReference type="NCBI Taxonomy" id="52824"/>
    <lineage>
        <taxon>Eukaryota</taxon>
        <taxon>Viridiplantae</taxon>
        <taxon>Streptophyta</taxon>
        <taxon>Embryophyta</taxon>
        <taxon>Tracheophyta</taxon>
        <taxon>Spermatophyta</taxon>
        <taxon>Magnoliopsida</taxon>
        <taxon>eudicotyledons</taxon>
        <taxon>Gunneridae</taxon>
        <taxon>Pentapetalae</taxon>
        <taxon>rosids</taxon>
        <taxon>malvids</taxon>
        <taxon>Brassicales</taxon>
        <taxon>Brassicaceae</taxon>
        <taxon>Brassiceae</taxon>
        <taxon>Brassica</taxon>
    </lineage>
</organism>
<reference evidence="9 10" key="1">
    <citation type="submission" date="2020-02" db="EMBL/GenBank/DDBJ databases">
        <authorList>
            <person name="Ma Q."/>
            <person name="Huang Y."/>
            <person name="Song X."/>
            <person name="Pei D."/>
        </authorList>
    </citation>
    <scope>NUCLEOTIDE SEQUENCE [LARGE SCALE GENOMIC DNA]</scope>
    <source>
        <strain evidence="9">Sxm20200214</strain>
        <tissue evidence="9">Leaf</tissue>
    </source>
</reference>
<dbReference type="InterPro" id="IPR042197">
    <property type="entry name" value="Apaf_helical"/>
</dbReference>
<dbReference type="InterPro" id="IPR032675">
    <property type="entry name" value="LRR_dom_sf"/>
</dbReference>